<accession>A0A9P6LGW2</accession>
<dbReference type="RefSeq" id="XP_038742384.1">
    <property type="nucleotide sequence ID" value="XM_038892148.1"/>
</dbReference>
<protein>
    <submittedName>
        <fullName evidence="1">Uncharacterized protein</fullName>
    </submittedName>
</protein>
<reference evidence="1" key="2">
    <citation type="submission" date="2020-11" db="EMBL/GenBank/DDBJ databases">
        <title>Whole genome sequencing of Colletotrichum sp.</title>
        <authorList>
            <person name="Li H."/>
        </authorList>
    </citation>
    <scope>NUCLEOTIDE SEQUENCE</scope>
    <source>
        <strain evidence="1">CkLH20</strain>
    </source>
</reference>
<dbReference type="GeneID" id="62165222"/>
<keyword evidence="2" id="KW-1185">Reference proteome</keyword>
<organism evidence="1 2">
    <name type="scientific">Colletotrichum karsti</name>
    <dbReference type="NCBI Taxonomy" id="1095194"/>
    <lineage>
        <taxon>Eukaryota</taxon>
        <taxon>Fungi</taxon>
        <taxon>Dikarya</taxon>
        <taxon>Ascomycota</taxon>
        <taxon>Pezizomycotina</taxon>
        <taxon>Sordariomycetes</taxon>
        <taxon>Hypocreomycetidae</taxon>
        <taxon>Glomerellales</taxon>
        <taxon>Glomerellaceae</taxon>
        <taxon>Colletotrichum</taxon>
        <taxon>Colletotrichum boninense species complex</taxon>
    </lineage>
</organism>
<dbReference type="EMBL" id="JAATWM020000034">
    <property type="protein sequence ID" value="KAF9872923.1"/>
    <property type="molecule type" value="Genomic_DNA"/>
</dbReference>
<dbReference type="Proteomes" id="UP000781932">
    <property type="component" value="Unassembled WGS sequence"/>
</dbReference>
<evidence type="ECO:0000313" key="1">
    <source>
        <dbReference type="EMBL" id="KAF9872923.1"/>
    </source>
</evidence>
<dbReference type="AlphaFoldDB" id="A0A9P6LGW2"/>
<proteinExistence type="predicted"/>
<evidence type="ECO:0000313" key="2">
    <source>
        <dbReference type="Proteomes" id="UP000781932"/>
    </source>
</evidence>
<comment type="caution">
    <text evidence="1">The sequence shown here is derived from an EMBL/GenBank/DDBJ whole genome shotgun (WGS) entry which is preliminary data.</text>
</comment>
<dbReference type="OrthoDB" id="5379420at2759"/>
<reference evidence="1" key="1">
    <citation type="submission" date="2020-03" db="EMBL/GenBank/DDBJ databases">
        <authorList>
            <person name="He L."/>
        </authorList>
    </citation>
    <scope>NUCLEOTIDE SEQUENCE</scope>
    <source>
        <strain evidence="1">CkLH20</strain>
    </source>
</reference>
<gene>
    <name evidence="1" type="ORF">CkaCkLH20_09433</name>
</gene>
<sequence length="352" mass="39396">MFRLTTIPARRARPLAARATALPGLPIPFAPPPAAAAAVVSRRTAVQKFRIPAQGIVVIERSLASFKKQHKELGIKHTTPEQAYAIYQAGLEALRSKGSNPYWDQWFIKDLEGASAVAVHDTATFLYFFRDGTEGETHLIHHLLNMAAGMGHDASALSNAKVLLQMSNQKTGYFSYNGPAWGKTRERVAWLIKQGRDANAVVLEGLIHMNRKTHEDNLLAIDAFRRAWNLGKAASHFDWEATCLESWGDVQLRLGRKEDATHTFRRLMKLGFNRGFYRYAMMLEPGSSEYLSCLTHAAAAGMVEPLEPLMNEHLKRSEQCLAQGNKAHADEHRSHALEWSRVLEFIKSLSRG</sequence>
<name>A0A9P6LGW2_9PEZI</name>